<organism evidence="1 2">
    <name type="scientific">SAR324 cluster bacterium</name>
    <dbReference type="NCBI Taxonomy" id="2024889"/>
    <lineage>
        <taxon>Bacteria</taxon>
        <taxon>Deltaproteobacteria</taxon>
        <taxon>SAR324 cluster</taxon>
    </lineage>
</organism>
<evidence type="ECO:0008006" key="3">
    <source>
        <dbReference type="Google" id="ProtNLM"/>
    </source>
</evidence>
<comment type="caution">
    <text evidence="1">The sequence shown here is derived from an EMBL/GenBank/DDBJ whole genome shotgun (WGS) entry which is preliminary data.</text>
</comment>
<dbReference type="AlphaFoldDB" id="A0A2A4SPZ4"/>
<dbReference type="Proteomes" id="UP000218113">
    <property type="component" value="Unassembled WGS sequence"/>
</dbReference>
<protein>
    <recommendedName>
        <fullName evidence="3">Outer membrane protein beta-barrel domain-containing protein</fullName>
    </recommendedName>
</protein>
<accession>A0A2A4SPZ4</accession>
<dbReference type="EMBL" id="NVSR01000152">
    <property type="protein sequence ID" value="PCI22985.1"/>
    <property type="molecule type" value="Genomic_DNA"/>
</dbReference>
<name>A0A2A4SPZ4_9DELT</name>
<evidence type="ECO:0000313" key="2">
    <source>
        <dbReference type="Proteomes" id="UP000218113"/>
    </source>
</evidence>
<reference evidence="2" key="1">
    <citation type="submission" date="2017-08" db="EMBL/GenBank/DDBJ databases">
        <title>A dynamic microbial community with high functional redundancy inhabits the cold, oxic subseafloor aquifer.</title>
        <authorList>
            <person name="Tully B.J."/>
            <person name="Wheat C.G."/>
            <person name="Glazer B.T."/>
            <person name="Huber J.A."/>
        </authorList>
    </citation>
    <scope>NUCLEOTIDE SEQUENCE [LARGE SCALE GENOMIC DNA]</scope>
</reference>
<sequence length="197" mass="22117">MRQQLPLSLAYGKFLKERYGVKDLTLSGSNFAVSFKFQDIKGLWIGVERGQLQGKVKYKDLNGTSRKHDLELEQTILTFSYLLDKSWQLGGGIGNNKLSRKFYGYGDHSITVNNIAANSGIAESTSKGTLTYGQLTYHLLDLNQDRFQLSGSYRYTSSVHQIRASDQRPALNTQGEPVSTQFDLGGHAWLIHFGINF</sequence>
<evidence type="ECO:0000313" key="1">
    <source>
        <dbReference type="EMBL" id="PCI22985.1"/>
    </source>
</evidence>
<proteinExistence type="predicted"/>
<gene>
    <name evidence="1" type="ORF">COB67_13125</name>
</gene>